<feature type="compositionally biased region" description="Low complexity" evidence="1">
    <location>
        <begin position="95"/>
        <end position="106"/>
    </location>
</feature>
<dbReference type="EMBL" id="FJUX01000042">
    <property type="protein sequence ID" value="CZS99868.1"/>
    <property type="molecule type" value="Genomic_DNA"/>
</dbReference>
<evidence type="ECO:0000313" key="2">
    <source>
        <dbReference type="EMBL" id="CZS99868.1"/>
    </source>
</evidence>
<accession>A0A1E1KPA3</accession>
<keyword evidence="3" id="KW-1185">Reference proteome</keyword>
<evidence type="ECO:0000313" key="3">
    <source>
        <dbReference type="Proteomes" id="UP000178912"/>
    </source>
</evidence>
<proteinExistence type="predicted"/>
<dbReference type="AlphaFoldDB" id="A0A1E1KPA3"/>
<dbReference type="OrthoDB" id="3565179at2759"/>
<organism evidence="2 3">
    <name type="scientific">Rhynchosporium agropyri</name>
    <dbReference type="NCBI Taxonomy" id="914238"/>
    <lineage>
        <taxon>Eukaryota</taxon>
        <taxon>Fungi</taxon>
        <taxon>Dikarya</taxon>
        <taxon>Ascomycota</taxon>
        <taxon>Pezizomycotina</taxon>
        <taxon>Leotiomycetes</taxon>
        <taxon>Helotiales</taxon>
        <taxon>Ploettnerulaceae</taxon>
        <taxon>Rhynchosporium</taxon>
    </lineage>
</organism>
<gene>
    <name evidence="2" type="ORF">RAG0_08152</name>
</gene>
<sequence>MSNRFPGYEANTFSFTSRGPVSLTLPPLWTQTTASASTRGRRVPLPPIRELLYFLGGTSDALASATPRGHRTLVEPQASAPTEALDRKSAPAPAPQAAASSFSSSALKRMRDDDDDTPAKFAAPPSGLRTGRRISLPNARVRSSGLPVQQTNQNGFTAVNAKVPAKSTNNVAPGPSRSLNQGSQRRLSSFGLVSGKYAHLKDISPPPGKVEYVGNRPQNDIIAPSTKWIFWALLVNEPHGAPMSKDELVHLAREWIPSLAIQSQTSRSALTGPSDGSGMFVAIGNGMHRLRNSEEIVVKKPGGAKPRRKAQEPS</sequence>
<dbReference type="Proteomes" id="UP000178912">
    <property type="component" value="Unassembled WGS sequence"/>
</dbReference>
<protein>
    <submittedName>
        <fullName evidence="2">Uncharacterized protein</fullName>
    </submittedName>
</protein>
<feature type="region of interest" description="Disordered" evidence="1">
    <location>
        <begin position="66"/>
        <end position="151"/>
    </location>
</feature>
<evidence type="ECO:0000256" key="1">
    <source>
        <dbReference type="SAM" id="MobiDB-lite"/>
    </source>
</evidence>
<reference evidence="3" key="1">
    <citation type="submission" date="2016-03" db="EMBL/GenBank/DDBJ databases">
        <authorList>
            <person name="Guldener U."/>
        </authorList>
    </citation>
    <scope>NUCLEOTIDE SEQUENCE [LARGE SCALE GENOMIC DNA]</scope>
    <source>
        <strain evidence="3">04CH-RAC-A.6.1</strain>
    </source>
</reference>
<feature type="region of interest" description="Disordered" evidence="1">
    <location>
        <begin position="294"/>
        <end position="314"/>
    </location>
</feature>
<name>A0A1E1KPA3_9HELO</name>